<dbReference type="Pfam" id="PF17932">
    <property type="entry name" value="TetR_C_24"/>
    <property type="match status" value="1"/>
</dbReference>
<dbReference type="GO" id="GO:0003700">
    <property type="term" value="F:DNA-binding transcription factor activity"/>
    <property type="evidence" value="ECO:0007669"/>
    <property type="project" value="TreeGrafter"/>
</dbReference>
<dbReference type="Gene3D" id="1.10.10.60">
    <property type="entry name" value="Homeodomain-like"/>
    <property type="match status" value="1"/>
</dbReference>
<dbReference type="GO" id="GO:0000976">
    <property type="term" value="F:transcription cis-regulatory region binding"/>
    <property type="evidence" value="ECO:0007669"/>
    <property type="project" value="TreeGrafter"/>
</dbReference>
<dbReference type="PANTHER" id="PTHR30055">
    <property type="entry name" value="HTH-TYPE TRANSCRIPTIONAL REGULATOR RUTR"/>
    <property type="match status" value="1"/>
</dbReference>
<dbReference type="PROSITE" id="PS50977">
    <property type="entry name" value="HTH_TETR_2"/>
    <property type="match status" value="1"/>
</dbReference>
<keyword evidence="1" id="KW-0805">Transcription regulation</keyword>
<dbReference type="FunFam" id="1.10.10.60:FF:000141">
    <property type="entry name" value="TetR family transcriptional regulator"/>
    <property type="match status" value="1"/>
</dbReference>
<dbReference type="AlphaFoldDB" id="A0A1G9FHG3"/>
<name>A0A1G9FHG3_9RHOB</name>
<evidence type="ECO:0000256" key="4">
    <source>
        <dbReference type="PROSITE-ProRule" id="PRU00335"/>
    </source>
</evidence>
<dbReference type="EMBL" id="FNFV01000005">
    <property type="protein sequence ID" value="SDK87840.1"/>
    <property type="molecule type" value="Genomic_DNA"/>
</dbReference>
<evidence type="ECO:0000256" key="1">
    <source>
        <dbReference type="ARBA" id="ARBA00023015"/>
    </source>
</evidence>
<dbReference type="PRINTS" id="PR00455">
    <property type="entry name" value="HTHTETR"/>
</dbReference>
<dbReference type="PANTHER" id="PTHR30055:SF234">
    <property type="entry name" value="HTH-TYPE TRANSCRIPTIONAL REGULATOR BETI"/>
    <property type="match status" value="1"/>
</dbReference>
<feature type="DNA-binding region" description="H-T-H motif" evidence="4">
    <location>
        <begin position="33"/>
        <end position="52"/>
    </location>
</feature>
<dbReference type="SUPFAM" id="SSF48498">
    <property type="entry name" value="Tetracyclin repressor-like, C-terminal domain"/>
    <property type="match status" value="1"/>
</dbReference>
<evidence type="ECO:0000313" key="6">
    <source>
        <dbReference type="EMBL" id="SDK87840.1"/>
    </source>
</evidence>
<dbReference type="Pfam" id="PF00440">
    <property type="entry name" value="TetR_N"/>
    <property type="match status" value="1"/>
</dbReference>
<dbReference type="Proteomes" id="UP000199328">
    <property type="component" value="Unassembled WGS sequence"/>
</dbReference>
<keyword evidence="3" id="KW-0804">Transcription</keyword>
<dbReference type="InterPro" id="IPR041490">
    <property type="entry name" value="KstR2_TetR_C"/>
</dbReference>
<reference evidence="7" key="1">
    <citation type="submission" date="2016-10" db="EMBL/GenBank/DDBJ databases">
        <authorList>
            <person name="Varghese N."/>
            <person name="Submissions S."/>
        </authorList>
    </citation>
    <scope>NUCLEOTIDE SEQUENCE [LARGE SCALE GENOMIC DNA]</scope>
    <source>
        <strain evidence="7">CGMCC 1.10789</strain>
    </source>
</reference>
<sequence length="205" mass="22983">MGRSLARDHDEKRERILAAATRIFAAEGFDRASMSRLAAACGISKANIYHYYDSKDALLFDILDSHLSALRDRVADAARVPGTPEERLRHVVTEILLAYRGADDAHRLQIGALTALPEENQEILRGYQREIVSEVSRILAELAPHLAEDRARLKATTMSLFGMLNWHYMWNRDESEAGRRAYADLVTELMLHGVRQTASAAAPAR</sequence>
<dbReference type="STRING" id="990712.SAMN05216257_105192"/>
<dbReference type="Gene3D" id="1.10.357.10">
    <property type="entry name" value="Tetracycline Repressor, domain 2"/>
    <property type="match status" value="1"/>
</dbReference>
<keyword evidence="7" id="KW-1185">Reference proteome</keyword>
<dbReference type="OrthoDB" id="9779746at2"/>
<gene>
    <name evidence="6" type="ORF">SAMN05216257_105192</name>
</gene>
<dbReference type="InterPro" id="IPR050109">
    <property type="entry name" value="HTH-type_TetR-like_transc_reg"/>
</dbReference>
<dbReference type="RefSeq" id="WP_092500776.1">
    <property type="nucleotide sequence ID" value="NZ_FNFV01000005.1"/>
</dbReference>
<accession>A0A1G9FHG3</accession>
<protein>
    <submittedName>
        <fullName evidence="6">Transcriptional regulator, TetR family</fullName>
    </submittedName>
</protein>
<evidence type="ECO:0000259" key="5">
    <source>
        <dbReference type="PROSITE" id="PS50977"/>
    </source>
</evidence>
<evidence type="ECO:0000313" key="7">
    <source>
        <dbReference type="Proteomes" id="UP000199328"/>
    </source>
</evidence>
<keyword evidence="2 4" id="KW-0238">DNA-binding</keyword>
<dbReference type="SUPFAM" id="SSF46689">
    <property type="entry name" value="Homeodomain-like"/>
    <property type="match status" value="1"/>
</dbReference>
<dbReference type="InterPro" id="IPR009057">
    <property type="entry name" value="Homeodomain-like_sf"/>
</dbReference>
<evidence type="ECO:0000256" key="3">
    <source>
        <dbReference type="ARBA" id="ARBA00023163"/>
    </source>
</evidence>
<dbReference type="InterPro" id="IPR036271">
    <property type="entry name" value="Tet_transcr_reg_TetR-rel_C_sf"/>
</dbReference>
<organism evidence="6 7">
    <name type="scientific">Meinhardsimonia xiamenensis</name>
    <dbReference type="NCBI Taxonomy" id="990712"/>
    <lineage>
        <taxon>Bacteria</taxon>
        <taxon>Pseudomonadati</taxon>
        <taxon>Pseudomonadota</taxon>
        <taxon>Alphaproteobacteria</taxon>
        <taxon>Rhodobacterales</taxon>
        <taxon>Paracoccaceae</taxon>
        <taxon>Meinhardsimonia</taxon>
    </lineage>
</organism>
<dbReference type="InterPro" id="IPR001647">
    <property type="entry name" value="HTH_TetR"/>
</dbReference>
<evidence type="ECO:0000256" key="2">
    <source>
        <dbReference type="ARBA" id="ARBA00023125"/>
    </source>
</evidence>
<feature type="domain" description="HTH tetR-type" evidence="5">
    <location>
        <begin position="10"/>
        <end position="70"/>
    </location>
</feature>
<proteinExistence type="predicted"/>